<comment type="caution">
    <text evidence="2">The sequence shown here is derived from an EMBL/GenBank/DDBJ whole genome shotgun (WGS) entry which is preliminary data.</text>
</comment>
<name>A0A0F8ZGG6_9ZZZZ</name>
<proteinExistence type="predicted"/>
<evidence type="ECO:0000313" key="2">
    <source>
        <dbReference type="EMBL" id="KKK65529.1"/>
    </source>
</evidence>
<evidence type="ECO:0000256" key="1">
    <source>
        <dbReference type="SAM" id="MobiDB-lite"/>
    </source>
</evidence>
<protein>
    <submittedName>
        <fullName evidence="2">Uncharacterized protein</fullName>
    </submittedName>
</protein>
<feature type="region of interest" description="Disordered" evidence="1">
    <location>
        <begin position="77"/>
        <end position="98"/>
    </location>
</feature>
<dbReference type="EMBL" id="LAZR01060509">
    <property type="protein sequence ID" value="KKK65529.1"/>
    <property type="molecule type" value="Genomic_DNA"/>
</dbReference>
<accession>A0A0F8ZGG6</accession>
<sequence>PTMSEFDGWKHSTVGRWFFDEFLQGYADISAGQNGRGVGVVEETVDKELLTFVRNAGVILGVESVIAGISEEDDLLDPFAEERRENDEADLDRQEPDS</sequence>
<organism evidence="2">
    <name type="scientific">marine sediment metagenome</name>
    <dbReference type="NCBI Taxonomy" id="412755"/>
    <lineage>
        <taxon>unclassified sequences</taxon>
        <taxon>metagenomes</taxon>
        <taxon>ecological metagenomes</taxon>
    </lineage>
</organism>
<reference evidence="2" key="1">
    <citation type="journal article" date="2015" name="Nature">
        <title>Complex archaea that bridge the gap between prokaryotes and eukaryotes.</title>
        <authorList>
            <person name="Spang A."/>
            <person name="Saw J.H."/>
            <person name="Jorgensen S.L."/>
            <person name="Zaremba-Niedzwiedzka K."/>
            <person name="Martijn J."/>
            <person name="Lind A.E."/>
            <person name="van Eijk R."/>
            <person name="Schleper C."/>
            <person name="Guy L."/>
            <person name="Ettema T.J."/>
        </authorList>
    </citation>
    <scope>NUCLEOTIDE SEQUENCE</scope>
</reference>
<feature type="non-terminal residue" evidence="2">
    <location>
        <position position="1"/>
    </location>
</feature>
<gene>
    <name evidence="2" type="ORF">LCGC14_2973200</name>
</gene>
<feature type="compositionally biased region" description="Basic and acidic residues" evidence="1">
    <location>
        <begin position="80"/>
        <end position="98"/>
    </location>
</feature>
<dbReference type="AlphaFoldDB" id="A0A0F8ZGG6"/>